<name>A0A9X4P8X9_9LACT</name>
<dbReference type="Proteomes" id="UP001153203">
    <property type="component" value="Unassembled WGS sequence"/>
</dbReference>
<dbReference type="Pfam" id="PF11114">
    <property type="entry name" value="Minor_capsid_2"/>
    <property type="match status" value="1"/>
</dbReference>
<organism evidence="1 2">
    <name type="scientific">Lactococcus formosensis</name>
    <dbReference type="NCBI Taxonomy" id="1281486"/>
    <lineage>
        <taxon>Bacteria</taxon>
        <taxon>Bacillati</taxon>
        <taxon>Bacillota</taxon>
        <taxon>Bacilli</taxon>
        <taxon>Lactobacillales</taxon>
        <taxon>Streptococcaceae</taxon>
        <taxon>Lactococcus</taxon>
    </lineage>
</organism>
<accession>A0A9X4P8X9</accession>
<protein>
    <submittedName>
        <fullName evidence="1">Minor capsid protein</fullName>
    </submittedName>
</protein>
<comment type="caution">
    <text evidence="1">The sequence shown here is derived from an EMBL/GenBank/DDBJ whole genome shotgun (WGS) entry which is preliminary data.</text>
</comment>
<dbReference type="InterPro" id="IPR021080">
    <property type="entry name" value="Minor_capsid_protein"/>
</dbReference>
<dbReference type="EMBL" id="JAMWGI010000003">
    <property type="protein sequence ID" value="MDG6193542.1"/>
    <property type="molecule type" value="Genomic_DNA"/>
</dbReference>
<sequence length="105" mass="11813">MAIKVDLKGANRKLSKPNLERGLYAMTNQAMADMNPFVPFKEGELRQKVHATKGSVVYESKHGKRQFYLQGRKYTTPGTGPRWDLKAKSRFRGSLPKAFKKGAGI</sequence>
<dbReference type="AlphaFoldDB" id="A0A9X4P8X9"/>
<gene>
    <name evidence="1" type="ORF">NF708_05940</name>
</gene>
<dbReference type="RefSeq" id="WP_279364490.1">
    <property type="nucleotide sequence ID" value="NZ_JAMWGC010000004.1"/>
</dbReference>
<proteinExistence type="predicted"/>
<evidence type="ECO:0000313" key="1">
    <source>
        <dbReference type="EMBL" id="MDG6193542.1"/>
    </source>
</evidence>
<reference evidence="1" key="1">
    <citation type="submission" date="2022-06" db="EMBL/GenBank/DDBJ databases">
        <title>Lactococcus from bovine mastitis in China.</title>
        <authorList>
            <person name="Lin Y."/>
            <person name="Han B."/>
        </authorList>
    </citation>
    <scope>NUCLEOTIDE SEQUENCE</scope>
    <source>
        <strain evidence="1">Hebei-B-39</strain>
    </source>
</reference>
<evidence type="ECO:0000313" key="2">
    <source>
        <dbReference type="Proteomes" id="UP001153203"/>
    </source>
</evidence>